<gene>
    <name evidence="1" type="ORF">RDI58_021492</name>
</gene>
<organism evidence="1 2">
    <name type="scientific">Solanum bulbocastanum</name>
    <name type="common">Wild potato</name>
    <dbReference type="NCBI Taxonomy" id="147425"/>
    <lineage>
        <taxon>Eukaryota</taxon>
        <taxon>Viridiplantae</taxon>
        <taxon>Streptophyta</taxon>
        <taxon>Embryophyta</taxon>
        <taxon>Tracheophyta</taxon>
        <taxon>Spermatophyta</taxon>
        <taxon>Magnoliopsida</taxon>
        <taxon>eudicotyledons</taxon>
        <taxon>Gunneridae</taxon>
        <taxon>Pentapetalae</taxon>
        <taxon>asterids</taxon>
        <taxon>lamiids</taxon>
        <taxon>Solanales</taxon>
        <taxon>Solanaceae</taxon>
        <taxon>Solanoideae</taxon>
        <taxon>Solaneae</taxon>
        <taxon>Solanum</taxon>
    </lineage>
</organism>
<evidence type="ECO:0000313" key="1">
    <source>
        <dbReference type="EMBL" id="KAK6779308.1"/>
    </source>
</evidence>
<reference evidence="1 2" key="1">
    <citation type="submission" date="2024-02" db="EMBL/GenBank/DDBJ databases">
        <title>de novo genome assembly of Solanum bulbocastanum strain 11H21.</title>
        <authorList>
            <person name="Hosaka A.J."/>
        </authorList>
    </citation>
    <scope>NUCLEOTIDE SEQUENCE [LARGE SCALE GENOMIC DNA]</scope>
    <source>
        <tissue evidence="1">Young leaves</tissue>
    </source>
</reference>
<evidence type="ECO:0000313" key="2">
    <source>
        <dbReference type="Proteomes" id="UP001371456"/>
    </source>
</evidence>
<proteinExistence type="predicted"/>
<protein>
    <submittedName>
        <fullName evidence="1">Uncharacterized protein</fullName>
    </submittedName>
</protein>
<comment type="caution">
    <text evidence="1">The sequence shown here is derived from an EMBL/GenBank/DDBJ whole genome shotgun (WGS) entry which is preliminary data.</text>
</comment>
<name>A0AAN8Y785_SOLBU</name>
<dbReference type="EMBL" id="JBANQN010000009">
    <property type="protein sequence ID" value="KAK6779308.1"/>
    <property type="molecule type" value="Genomic_DNA"/>
</dbReference>
<accession>A0AAN8Y785</accession>
<sequence length="43" mass="4964">MKFFNVEKRVLKFSSNELPCLKIVAGSLYSPKNNPKKPCTLHR</sequence>
<dbReference type="AlphaFoldDB" id="A0AAN8Y785"/>
<dbReference type="Proteomes" id="UP001371456">
    <property type="component" value="Unassembled WGS sequence"/>
</dbReference>
<keyword evidence="2" id="KW-1185">Reference proteome</keyword>